<organism evidence="1 2">
    <name type="scientific">Trifolium medium</name>
    <dbReference type="NCBI Taxonomy" id="97028"/>
    <lineage>
        <taxon>Eukaryota</taxon>
        <taxon>Viridiplantae</taxon>
        <taxon>Streptophyta</taxon>
        <taxon>Embryophyta</taxon>
        <taxon>Tracheophyta</taxon>
        <taxon>Spermatophyta</taxon>
        <taxon>Magnoliopsida</taxon>
        <taxon>eudicotyledons</taxon>
        <taxon>Gunneridae</taxon>
        <taxon>Pentapetalae</taxon>
        <taxon>rosids</taxon>
        <taxon>fabids</taxon>
        <taxon>Fabales</taxon>
        <taxon>Fabaceae</taxon>
        <taxon>Papilionoideae</taxon>
        <taxon>50 kb inversion clade</taxon>
        <taxon>NPAAA clade</taxon>
        <taxon>Hologalegina</taxon>
        <taxon>IRL clade</taxon>
        <taxon>Trifolieae</taxon>
        <taxon>Trifolium</taxon>
    </lineage>
</organism>
<reference evidence="1 2" key="1">
    <citation type="journal article" date="2018" name="Front. Plant Sci.">
        <title>Red Clover (Trifolium pratense) and Zigzag Clover (T. medium) - A Picture of Genomic Similarities and Differences.</title>
        <authorList>
            <person name="Dluhosova J."/>
            <person name="Istvanek J."/>
            <person name="Nedelnik J."/>
            <person name="Repkova J."/>
        </authorList>
    </citation>
    <scope>NUCLEOTIDE SEQUENCE [LARGE SCALE GENOMIC DNA]</scope>
    <source>
        <strain evidence="2">cv. 10/8</strain>
        <tissue evidence="1">Leaf</tissue>
    </source>
</reference>
<dbReference type="EMBL" id="LXQA011328191">
    <property type="protein sequence ID" value="MCI93397.1"/>
    <property type="molecule type" value="Genomic_DNA"/>
</dbReference>
<name>A0A392VZH3_9FABA</name>
<proteinExistence type="predicted"/>
<protein>
    <submittedName>
        <fullName evidence="1">Uncharacterized protein</fullName>
    </submittedName>
</protein>
<dbReference type="Proteomes" id="UP000265520">
    <property type="component" value="Unassembled WGS sequence"/>
</dbReference>
<comment type="caution">
    <text evidence="1">The sequence shown here is derived from an EMBL/GenBank/DDBJ whole genome shotgun (WGS) entry which is preliminary data.</text>
</comment>
<evidence type="ECO:0000313" key="2">
    <source>
        <dbReference type="Proteomes" id="UP000265520"/>
    </source>
</evidence>
<dbReference type="AlphaFoldDB" id="A0A392VZH3"/>
<accession>A0A392VZH3</accession>
<sequence>MGNMEEIMQVVKEGQRLHLQIMGSWATRLEYLALWATLPCGSSV</sequence>
<keyword evidence="2" id="KW-1185">Reference proteome</keyword>
<evidence type="ECO:0000313" key="1">
    <source>
        <dbReference type="EMBL" id="MCI93397.1"/>
    </source>
</evidence>